<dbReference type="PROSITE" id="PS51257">
    <property type="entry name" value="PROKAR_LIPOPROTEIN"/>
    <property type="match status" value="1"/>
</dbReference>
<dbReference type="AlphaFoldDB" id="A0A2K9LG62"/>
<comment type="subcellular location">
    <subcellularLocation>
        <location evidence="1">Cell envelope</location>
    </subcellularLocation>
</comment>
<dbReference type="Gene3D" id="1.20.1420.20">
    <property type="entry name" value="M75 peptidase, HXXE motif"/>
    <property type="match status" value="1"/>
</dbReference>
<gene>
    <name evidence="4" type="ORF">Kalk_02350</name>
</gene>
<sequence length="386" mass="43221">MNMKHCYSSDKNNAATIYMLRILSVLALVMMSVGCERVSPEEKWVSALSTRIAADYADLFHHSQLLVESANRFCEAKRQSGDGTVALSAELSTVQIEWRRTMGAWQHIQWVRFGPMVENNDDWKIQFWPDKKNIVSRKVQQILDKENKIDQQVVADASVVVQGLSALELLLFDAEYVALFYQNAKPSERQCQLIVAIGEQLVSTIERVKSQWQDQNYRNSWVATVNQEQESLAPSALTDVVAAMLTQMEKLKADKLGGPLGYKNRSKQPNGYFSEGWRSNSSLDNIKTNLLALQILISNQDSYDLRRLLDAKDSDAVANDIESSINEILNVVATIDKPLNEAVTDVGSRVQLEELHLAVGNLNSQLKTRLSPALGITLGFNSNDGD</sequence>
<dbReference type="InterPro" id="IPR034984">
    <property type="entry name" value="Imelysin-like_IPPA"/>
</dbReference>
<name>A0A2K9LG62_9GAMM</name>
<keyword evidence="5" id="KW-1185">Reference proteome</keyword>
<dbReference type="InterPro" id="IPR038352">
    <property type="entry name" value="Imelysin_sf"/>
</dbReference>
<dbReference type="InterPro" id="IPR018976">
    <property type="entry name" value="Imelysin-like"/>
</dbReference>
<keyword evidence="2" id="KW-0732">Signal</keyword>
<proteinExistence type="predicted"/>
<feature type="domain" description="Imelysin-like" evidence="3">
    <location>
        <begin position="53"/>
        <end position="365"/>
    </location>
</feature>
<evidence type="ECO:0000256" key="2">
    <source>
        <dbReference type="ARBA" id="ARBA00022729"/>
    </source>
</evidence>
<organism evidence="4 5">
    <name type="scientific">Ketobacter alkanivorans</name>
    <dbReference type="NCBI Taxonomy" id="1917421"/>
    <lineage>
        <taxon>Bacteria</taxon>
        <taxon>Pseudomonadati</taxon>
        <taxon>Pseudomonadota</taxon>
        <taxon>Gammaproteobacteria</taxon>
        <taxon>Pseudomonadales</taxon>
        <taxon>Ketobacteraceae</taxon>
        <taxon>Ketobacter</taxon>
    </lineage>
</organism>
<evidence type="ECO:0000256" key="1">
    <source>
        <dbReference type="ARBA" id="ARBA00004196"/>
    </source>
</evidence>
<reference evidence="5" key="1">
    <citation type="submission" date="2017-08" db="EMBL/GenBank/DDBJ databases">
        <title>Direct submision.</title>
        <authorList>
            <person name="Kim S.-J."/>
            <person name="Rhee S.-K."/>
        </authorList>
    </citation>
    <scope>NUCLEOTIDE SEQUENCE [LARGE SCALE GENOMIC DNA]</scope>
    <source>
        <strain evidence="5">GI5</strain>
    </source>
</reference>
<dbReference type="Proteomes" id="UP000235116">
    <property type="component" value="Chromosome"/>
</dbReference>
<dbReference type="KEGG" id="kak:Kalk_02350"/>
<dbReference type="Pfam" id="PF09375">
    <property type="entry name" value="Peptidase_M75"/>
    <property type="match status" value="1"/>
</dbReference>
<dbReference type="CDD" id="cd14659">
    <property type="entry name" value="Imelysin-like_IPPA"/>
    <property type="match status" value="1"/>
</dbReference>
<dbReference type="GO" id="GO:0030313">
    <property type="term" value="C:cell envelope"/>
    <property type="evidence" value="ECO:0007669"/>
    <property type="project" value="UniProtKB-SubCell"/>
</dbReference>
<evidence type="ECO:0000313" key="5">
    <source>
        <dbReference type="Proteomes" id="UP000235116"/>
    </source>
</evidence>
<protein>
    <recommendedName>
        <fullName evidence="3">Imelysin-like domain-containing protein</fullName>
    </recommendedName>
</protein>
<evidence type="ECO:0000313" key="4">
    <source>
        <dbReference type="EMBL" id="AUM11338.1"/>
    </source>
</evidence>
<evidence type="ECO:0000259" key="3">
    <source>
        <dbReference type="Pfam" id="PF09375"/>
    </source>
</evidence>
<dbReference type="EMBL" id="CP022684">
    <property type="protein sequence ID" value="AUM11338.1"/>
    <property type="molecule type" value="Genomic_DNA"/>
</dbReference>
<accession>A0A2K9LG62</accession>